<dbReference type="CDD" id="cd06171">
    <property type="entry name" value="Sigma70_r4"/>
    <property type="match status" value="1"/>
</dbReference>
<evidence type="ECO:0000313" key="8">
    <source>
        <dbReference type="EMBL" id="QGK71664.1"/>
    </source>
</evidence>
<dbReference type="AlphaFoldDB" id="A0A5Q3QEK9"/>
<feature type="compositionally biased region" description="Polar residues" evidence="5">
    <location>
        <begin position="12"/>
        <end position="23"/>
    </location>
</feature>
<evidence type="ECO:0000313" key="9">
    <source>
        <dbReference type="Proteomes" id="UP000371041"/>
    </source>
</evidence>
<dbReference type="Pfam" id="PF08281">
    <property type="entry name" value="Sigma70_r4_2"/>
    <property type="match status" value="1"/>
</dbReference>
<comment type="similarity">
    <text evidence="1">Belongs to the sigma-70 factor family. ECF subfamily.</text>
</comment>
<evidence type="ECO:0000259" key="6">
    <source>
        <dbReference type="Pfam" id="PF04542"/>
    </source>
</evidence>
<keyword evidence="3" id="KW-0731">Sigma factor</keyword>
<dbReference type="SUPFAM" id="SSF88946">
    <property type="entry name" value="Sigma2 domain of RNA polymerase sigma factors"/>
    <property type="match status" value="1"/>
</dbReference>
<dbReference type="KEGG" id="sace:GIY23_20985"/>
<dbReference type="InterPro" id="IPR013325">
    <property type="entry name" value="RNA_pol_sigma_r2"/>
</dbReference>
<dbReference type="Gene3D" id="1.10.1740.10">
    <property type="match status" value="1"/>
</dbReference>
<evidence type="ECO:0000256" key="3">
    <source>
        <dbReference type="ARBA" id="ARBA00023082"/>
    </source>
</evidence>
<keyword evidence="4" id="KW-0804">Transcription</keyword>
<dbReference type="NCBIfam" id="TIGR02937">
    <property type="entry name" value="sigma70-ECF"/>
    <property type="match status" value="1"/>
</dbReference>
<sequence>MSSTLAPPPPTTDNASAATTTVPPDNWTQVRAAQRGDTEAFGQLYSEYFRIVYRYVLFRVTDHCLAEDITSETFVRGLRRIGSVSYQGRDLGAWFVTIAKNLVLDHIKSSRHRLEVPTAEMVEGPTATSGHTGPEHQVVTSAVHSELLRCIRQLNDDQQECIRLRFLHGLSVTETAALMQRNEGAVKALQHRAVRRLGQLVPHDLR</sequence>
<dbReference type="GO" id="GO:0006352">
    <property type="term" value="P:DNA-templated transcription initiation"/>
    <property type="evidence" value="ECO:0007669"/>
    <property type="project" value="InterPro"/>
</dbReference>
<dbReference type="InterPro" id="IPR039425">
    <property type="entry name" value="RNA_pol_sigma-70-like"/>
</dbReference>
<dbReference type="InterPro" id="IPR013324">
    <property type="entry name" value="RNA_pol_sigma_r3/r4-like"/>
</dbReference>
<dbReference type="PANTHER" id="PTHR43133:SF57">
    <property type="entry name" value="RNA POLYMERASE SIGMA-70 FACTOR"/>
    <property type="match status" value="1"/>
</dbReference>
<dbReference type="InterPro" id="IPR014284">
    <property type="entry name" value="RNA_pol_sigma-70_dom"/>
</dbReference>
<dbReference type="Pfam" id="PF04542">
    <property type="entry name" value="Sigma70_r2"/>
    <property type="match status" value="1"/>
</dbReference>
<name>A0A5Q3QEK9_9PSEU</name>
<dbReference type="PANTHER" id="PTHR43133">
    <property type="entry name" value="RNA POLYMERASE ECF-TYPE SIGMA FACTO"/>
    <property type="match status" value="1"/>
</dbReference>
<evidence type="ECO:0000259" key="7">
    <source>
        <dbReference type="Pfam" id="PF08281"/>
    </source>
</evidence>
<dbReference type="InterPro" id="IPR036388">
    <property type="entry name" value="WH-like_DNA-bd_sf"/>
</dbReference>
<feature type="domain" description="RNA polymerase sigma factor 70 region 4 type 2" evidence="7">
    <location>
        <begin position="146"/>
        <end position="197"/>
    </location>
</feature>
<keyword evidence="9" id="KW-1185">Reference proteome</keyword>
<reference evidence="9" key="1">
    <citation type="submission" date="2019-11" db="EMBL/GenBank/DDBJ databases">
        <title>The complete genome sequence of Saccharopolyspora sp. E2A.</title>
        <authorList>
            <person name="Zhang G."/>
        </authorList>
    </citation>
    <scope>NUCLEOTIDE SEQUENCE [LARGE SCALE GENOMIC DNA]</scope>
    <source>
        <strain evidence="9">E2A</strain>
    </source>
</reference>
<evidence type="ECO:0000256" key="2">
    <source>
        <dbReference type="ARBA" id="ARBA00023015"/>
    </source>
</evidence>
<dbReference type="GO" id="GO:0016987">
    <property type="term" value="F:sigma factor activity"/>
    <property type="evidence" value="ECO:0007669"/>
    <property type="project" value="UniProtKB-KW"/>
</dbReference>
<dbReference type="GO" id="GO:0003677">
    <property type="term" value="F:DNA binding"/>
    <property type="evidence" value="ECO:0007669"/>
    <property type="project" value="InterPro"/>
</dbReference>
<feature type="domain" description="RNA polymerase sigma-70 region 2" evidence="6">
    <location>
        <begin position="44"/>
        <end position="111"/>
    </location>
</feature>
<protein>
    <submittedName>
        <fullName evidence="8">Sigma-70 family RNA polymerase sigma factor</fullName>
    </submittedName>
</protein>
<keyword evidence="2" id="KW-0805">Transcription regulation</keyword>
<dbReference type="EMBL" id="CP045929">
    <property type="protein sequence ID" value="QGK71664.1"/>
    <property type="molecule type" value="Genomic_DNA"/>
</dbReference>
<dbReference type="Proteomes" id="UP000371041">
    <property type="component" value="Chromosome"/>
</dbReference>
<evidence type="ECO:0000256" key="4">
    <source>
        <dbReference type="ARBA" id="ARBA00023163"/>
    </source>
</evidence>
<dbReference type="RefSeq" id="WP_154078235.1">
    <property type="nucleotide sequence ID" value="NZ_CP045929.1"/>
</dbReference>
<accession>A0A5Q3QEK9</accession>
<feature type="compositionally biased region" description="Pro residues" evidence="5">
    <location>
        <begin position="1"/>
        <end position="11"/>
    </location>
</feature>
<evidence type="ECO:0000256" key="5">
    <source>
        <dbReference type="SAM" id="MobiDB-lite"/>
    </source>
</evidence>
<dbReference type="SUPFAM" id="SSF88659">
    <property type="entry name" value="Sigma3 and sigma4 domains of RNA polymerase sigma factors"/>
    <property type="match status" value="1"/>
</dbReference>
<gene>
    <name evidence="8" type="ORF">GIY23_20985</name>
</gene>
<organism evidence="8 9">
    <name type="scientific">Allosaccharopolyspora coralli</name>
    <dbReference type="NCBI Taxonomy" id="2665642"/>
    <lineage>
        <taxon>Bacteria</taxon>
        <taxon>Bacillati</taxon>
        <taxon>Actinomycetota</taxon>
        <taxon>Actinomycetes</taxon>
        <taxon>Pseudonocardiales</taxon>
        <taxon>Pseudonocardiaceae</taxon>
        <taxon>Allosaccharopolyspora</taxon>
    </lineage>
</organism>
<feature type="region of interest" description="Disordered" evidence="5">
    <location>
        <begin position="1"/>
        <end position="23"/>
    </location>
</feature>
<dbReference type="InterPro" id="IPR013249">
    <property type="entry name" value="RNA_pol_sigma70_r4_t2"/>
</dbReference>
<evidence type="ECO:0000256" key="1">
    <source>
        <dbReference type="ARBA" id="ARBA00010641"/>
    </source>
</evidence>
<proteinExistence type="inferred from homology"/>
<dbReference type="InterPro" id="IPR007627">
    <property type="entry name" value="RNA_pol_sigma70_r2"/>
</dbReference>
<dbReference type="Gene3D" id="1.10.10.10">
    <property type="entry name" value="Winged helix-like DNA-binding domain superfamily/Winged helix DNA-binding domain"/>
    <property type="match status" value="1"/>
</dbReference>